<feature type="transmembrane region" description="Helical" evidence="1">
    <location>
        <begin position="46"/>
        <end position="72"/>
    </location>
</feature>
<evidence type="ECO:0000313" key="3">
    <source>
        <dbReference type="Proteomes" id="UP000198287"/>
    </source>
</evidence>
<accession>A0A226E8J5</accession>
<sequence length="414" mass="46797">MSTTLQLYHVASAYAALYQRFPKGPVSWNGKRAGFLAGNWKDVLPWLVFSTIIVMLCLGLVPKLVQAMYLYFLYRKTNMLPAQDEFGTPLQIISIVICIFICGGIPLINAGLFLGRFMAEEIFDALIQLEAVLAGRSSTRRNHQINKDTLTKLVIRIVCQVPKFILLMGPLLSAYTVYMRFDPMYAFCKIVARYDPYANQTTFGTRVSFRLVSFVILTITGVEAGRIMQLIAIIFTLGPYLFTQNVKLLYNRGMKGERTSTNHDIEASIMQYNRIVIVTQEMAEIQSTASLYLVKICSSAIVLCNYLTLKMYNSVPINIYVFAPTLTILLVIVLNISLRYAYQMSDMTENLVKVWGHVGARGGNKWVARRAKGMTPVRVYAGVWGYNLFQLDKDYMSQFNADVVDGTFAMLIAY</sequence>
<dbReference type="Proteomes" id="UP000198287">
    <property type="component" value="Unassembled WGS sequence"/>
</dbReference>
<feature type="transmembrane region" description="Helical" evidence="1">
    <location>
        <begin position="315"/>
        <end position="338"/>
    </location>
</feature>
<reference evidence="2 3" key="1">
    <citation type="submission" date="2015-12" db="EMBL/GenBank/DDBJ databases">
        <title>The genome of Folsomia candida.</title>
        <authorList>
            <person name="Faddeeva A."/>
            <person name="Derks M.F."/>
            <person name="Anvar Y."/>
            <person name="Smit S."/>
            <person name="Van Straalen N."/>
            <person name="Roelofs D."/>
        </authorList>
    </citation>
    <scope>NUCLEOTIDE SEQUENCE [LARGE SCALE GENOMIC DNA]</scope>
    <source>
        <strain evidence="2 3">VU population</strain>
        <tissue evidence="2">Whole body</tissue>
    </source>
</reference>
<evidence type="ECO:0000313" key="2">
    <source>
        <dbReference type="EMBL" id="OXA53660.1"/>
    </source>
</evidence>
<name>A0A226E8J5_FOLCA</name>
<evidence type="ECO:0000256" key="1">
    <source>
        <dbReference type="SAM" id="Phobius"/>
    </source>
</evidence>
<feature type="transmembrane region" description="Helical" evidence="1">
    <location>
        <begin position="211"/>
        <end position="242"/>
    </location>
</feature>
<proteinExistence type="predicted"/>
<keyword evidence="1" id="KW-1133">Transmembrane helix</keyword>
<organism evidence="2 3">
    <name type="scientific">Folsomia candida</name>
    <name type="common">Springtail</name>
    <dbReference type="NCBI Taxonomy" id="158441"/>
    <lineage>
        <taxon>Eukaryota</taxon>
        <taxon>Metazoa</taxon>
        <taxon>Ecdysozoa</taxon>
        <taxon>Arthropoda</taxon>
        <taxon>Hexapoda</taxon>
        <taxon>Collembola</taxon>
        <taxon>Entomobryomorpha</taxon>
        <taxon>Isotomoidea</taxon>
        <taxon>Isotomidae</taxon>
        <taxon>Proisotominae</taxon>
        <taxon>Folsomia</taxon>
    </lineage>
</organism>
<dbReference type="AlphaFoldDB" id="A0A226E8J5"/>
<keyword evidence="3" id="KW-1185">Reference proteome</keyword>
<comment type="caution">
    <text evidence="2">The sequence shown here is derived from an EMBL/GenBank/DDBJ whole genome shotgun (WGS) entry which is preliminary data.</text>
</comment>
<keyword evidence="1" id="KW-0812">Transmembrane</keyword>
<feature type="transmembrane region" description="Helical" evidence="1">
    <location>
        <begin position="92"/>
        <end position="114"/>
    </location>
</feature>
<keyword evidence="1" id="KW-0472">Membrane</keyword>
<feature type="transmembrane region" description="Helical" evidence="1">
    <location>
        <begin position="153"/>
        <end position="175"/>
    </location>
</feature>
<protein>
    <submittedName>
        <fullName evidence="2">Uncharacterized protein</fullName>
    </submittedName>
</protein>
<gene>
    <name evidence="2" type="ORF">Fcan01_11284</name>
</gene>
<dbReference type="EMBL" id="LNIX01000005">
    <property type="protein sequence ID" value="OXA53660.1"/>
    <property type="molecule type" value="Genomic_DNA"/>
</dbReference>